<dbReference type="Proteomes" id="UP000250235">
    <property type="component" value="Unassembled WGS sequence"/>
</dbReference>
<reference evidence="2 3" key="1">
    <citation type="journal article" date="2015" name="Proc. Natl. Acad. Sci. U.S.A.">
        <title>The resurrection genome of Boea hygrometrica: A blueprint for survival of dehydration.</title>
        <authorList>
            <person name="Xiao L."/>
            <person name="Yang G."/>
            <person name="Zhang L."/>
            <person name="Yang X."/>
            <person name="Zhao S."/>
            <person name="Ji Z."/>
            <person name="Zhou Q."/>
            <person name="Hu M."/>
            <person name="Wang Y."/>
            <person name="Chen M."/>
            <person name="Xu Y."/>
            <person name="Jin H."/>
            <person name="Xiao X."/>
            <person name="Hu G."/>
            <person name="Bao F."/>
            <person name="Hu Y."/>
            <person name="Wan P."/>
            <person name="Li L."/>
            <person name="Deng X."/>
            <person name="Kuang T."/>
            <person name="Xiang C."/>
            <person name="Zhu J.K."/>
            <person name="Oliver M.J."/>
            <person name="He Y."/>
        </authorList>
    </citation>
    <scope>NUCLEOTIDE SEQUENCE [LARGE SCALE GENOMIC DNA]</scope>
    <source>
        <strain evidence="3">cv. XS01</strain>
    </source>
</reference>
<feature type="region of interest" description="Disordered" evidence="1">
    <location>
        <begin position="116"/>
        <end position="178"/>
    </location>
</feature>
<feature type="compositionally biased region" description="Polar residues" evidence="1">
    <location>
        <begin position="116"/>
        <end position="130"/>
    </location>
</feature>
<sequence>MASFVVNALRVNFDSVLSMDDAGMVRMFKSLEKSGLRGFLGVSRSIFEEDLNQFFDNSSVIARTIVSTVANRKMVITKPVFVEKFHLPTEGGTQVLQLVVVLTQLVVPQDVSTSLTSAAPVQSRSETSSDAGERPLAKLVAARPVGQASKRKPVTSPFTSESTSLLSQPEISKKPRTQRTKLVKPISTISATGLAVEKAASTDLPLQVRPYTEPAAQQSTSYGSGMVFAPMEIREINWATHFLPKIDPDAKGKESCPPRCLHLMNGHAFELRAEFDKTAPYANYDHMCIRFLEKELKEIMKNHRFQQFQVGLPILVPETSSAGNFSTDDTPEITWAEAHTLLKLRTTAIDKEAETAMIEQPAQELIAVEELPPSVQYFFVDQDEAKGFLEQPAPVEGLADNREEHLDQADPIPSCPTDSGIFIYSSYLANNEERQVPDSFDLDIVQYTEQRANMEAASDFAQDVGVEAHLVRKIDEIHQHFANEMTSVRLKLAEMVNFLKELSDAKKAKAVKRDD</sequence>
<protein>
    <submittedName>
        <fullName evidence="2">Uncharacterized protein</fullName>
    </submittedName>
</protein>
<proteinExistence type="predicted"/>
<evidence type="ECO:0000256" key="1">
    <source>
        <dbReference type="SAM" id="MobiDB-lite"/>
    </source>
</evidence>
<dbReference type="OrthoDB" id="1751168at2759"/>
<evidence type="ECO:0000313" key="3">
    <source>
        <dbReference type="Proteomes" id="UP000250235"/>
    </source>
</evidence>
<gene>
    <name evidence="2" type="ORF">F511_23415</name>
</gene>
<accession>A0A2Z7C286</accession>
<dbReference type="EMBL" id="KQ999906">
    <property type="protein sequence ID" value="KZV40619.1"/>
    <property type="molecule type" value="Genomic_DNA"/>
</dbReference>
<feature type="compositionally biased region" description="Polar residues" evidence="1">
    <location>
        <begin position="156"/>
        <end position="170"/>
    </location>
</feature>
<dbReference type="AlphaFoldDB" id="A0A2Z7C286"/>
<keyword evidence="3" id="KW-1185">Reference proteome</keyword>
<name>A0A2Z7C286_9LAMI</name>
<organism evidence="2 3">
    <name type="scientific">Dorcoceras hygrometricum</name>
    <dbReference type="NCBI Taxonomy" id="472368"/>
    <lineage>
        <taxon>Eukaryota</taxon>
        <taxon>Viridiplantae</taxon>
        <taxon>Streptophyta</taxon>
        <taxon>Embryophyta</taxon>
        <taxon>Tracheophyta</taxon>
        <taxon>Spermatophyta</taxon>
        <taxon>Magnoliopsida</taxon>
        <taxon>eudicotyledons</taxon>
        <taxon>Gunneridae</taxon>
        <taxon>Pentapetalae</taxon>
        <taxon>asterids</taxon>
        <taxon>lamiids</taxon>
        <taxon>Lamiales</taxon>
        <taxon>Gesneriaceae</taxon>
        <taxon>Didymocarpoideae</taxon>
        <taxon>Trichosporeae</taxon>
        <taxon>Loxocarpinae</taxon>
        <taxon>Dorcoceras</taxon>
    </lineage>
</organism>
<evidence type="ECO:0000313" key="2">
    <source>
        <dbReference type="EMBL" id="KZV40619.1"/>
    </source>
</evidence>